<dbReference type="HAMAP" id="MF_00019">
    <property type="entry name" value="PlsX"/>
    <property type="match status" value="1"/>
</dbReference>
<comment type="subcellular location">
    <subcellularLocation>
        <location evidence="10">Cytoplasm</location>
    </subcellularLocation>
    <text evidence="10">Associated with the membrane possibly through PlsY.</text>
</comment>
<name>A0A7C3R5H2_9BACT</name>
<evidence type="ECO:0000256" key="6">
    <source>
        <dbReference type="ARBA" id="ARBA00023209"/>
    </source>
</evidence>
<keyword evidence="6 10" id="KW-0594">Phospholipid biosynthesis</keyword>
<evidence type="ECO:0000256" key="5">
    <source>
        <dbReference type="ARBA" id="ARBA00023098"/>
    </source>
</evidence>
<keyword evidence="3 10" id="KW-0444">Lipid biosynthesis</keyword>
<dbReference type="GO" id="GO:0005737">
    <property type="term" value="C:cytoplasm"/>
    <property type="evidence" value="ECO:0007669"/>
    <property type="project" value="UniProtKB-SubCell"/>
</dbReference>
<evidence type="ECO:0000256" key="7">
    <source>
        <dbReference type="ARBA" id="ARBA00023264"/>
    </source>
</evidence>
<keyword evidence="4 10" id="KW-0808">Transferase</keyword>
<keyword evidence="11" id="KW-0012">Acyltransferase</keyword>
<dbReference type="GO" id="GO:0006633">
    <property type="term" value="P:fatty acid biosynthetic process"/>
    <property type="evidence" value="ECO:0007669"/>
    <property type="project" value="UniProtKB-UniRule"/>
</dbReference>
<dbReference type="GO" id="GO:0043811">
    <property type="term" value="F:phosphate:acyl-[acyl carrier protein] acyltransferase activity"/>
    <property type="evidence" value="ECO:0007669"/>
    <property type="project" value="UniProtKB-UniRule"/>
</dbReference>
<evidence type="ECO:0000256" key="10">
    <source>
        <dbReference type="HAMAP-Rule" id="MF_00019"/>
    </source>
</evidence>
<comment type="similarity">
    <text evidence="10">Belongs to the PlsX family.</text>
</comment>
<comment type="pathway">
    <text evidence="10">Lipid metabolism; phospholipid metabolism.</text>
</comment>
<dbReference type="NCBIfam" id="TIGR00182">
    <property type="entry name" value="plsX"/>
    <property type="match status" value="1"/>
</dbReference>
<accession>A0A7C3R5H2</accession>
<evidence type="ECO:0000256" key="3">
    <source>
        <dbReference type="ARBA" id="ARBA00022516"/>
    </source>
</evidence>
<dbReference type="InterPro" id="IPR012281">
    <property type="entry name" value="Phospholipid_synth_PlsX-like"/>
</dbReference>
<comment type="catalytic activity">
    <reaction evidence="1 10">
        <text>a fatty acyl-[ACP] + phosphate = an acyl phosphate + holo-[ACP]</text>
        <dbReference type="Rhea" id="RHEA:42292"/>
        <dbReference type="Rhea" id="RHEA-COMP:9685"/>
        <dbReference type="Rhea" id="RHEA-COMP:14125"/>
        <dbReference type="ChEBI" id="CHEBI:43474"/>
        <dbReference type="ChEBI" id="CHEBI:59918"/>
        <dbReference type="ChEBI" id="CHEBI:64479"/>
        <dbReference type="ChEBI" id="CHEBI:138651"/>
        <dbReference type="EC" id="2.3.1.274"/>
    </reaction>
</comment>
<comment type="subunit">
    <text evidence="9 10">Homodimer. Probably interacts with PlsY.</text>
</comment>
<organism evidence="11">
    <name type="scientific">Leptospirillum ferriphilum</name>
    <dbReference type="NCBI Taxonomy" id="178606"/>
    <lineage>
        <taxon>Bacteria</taxon>
        <taxon>Pseudomonadati</taxon>
        <taxon>Nitrospirota</taxon>
        <taxon>Nitrospiria</taxon>
        <taxon>Nitrospirales</taxon>
        <taxon>Nitrospiraceae</taxon>
        <taxon>Leptospirillum</taxon>
    </lineage>
</organism>
<reference evidence="11" key="1">
    <citation type="journal article" date="2020" name="mSystems">
        <title>Genome- and Community-Level Interaction Insights into Carbon Utilization and Element Cycling Functions of Hydrothermarchaeota in Hydrothermal Sediment.</title>
        <authorList>
            <person name="Zhou Z."/>
            <person name="Liu Y."/>
            <person name="Xu W."/>
            <person name="Pan J."/>
            <person name="Luo Z.H."/>
            <person name="Li M."/>
        </authorList>
    </citation>
    <scope>NUCLEOTIDE SEQUENCE [LARGE SCALE GENOMIC DNA]</scope>
    <source>
        <strain evidence="11">SpSt-902</strain>
    </source>
</reference>
<dbReference type="UniPathway" id="UPA00085"/>
<comment type="caution">
    <text evidence="11">The sequence shown here is derived from an EMBL/GenBank/DDBJ whole genome shotgun (WGS) entry which is preliminary data.</text>
</comment>
<evidence type="ECO:0000256" key="4">
    <source>
        <dbReference type="ARBA" id="ARBA00022679"/>
    </source>
</evidence>
<protein>
    <recommendedName>
        <fullName evidence="8 10">Phosphate acyltransferase</fullName>
        <ecNumber evidence="8 10">2.3.1.274</ecNumber>
    </recommendedName>
    <alternativeName>
        <fullName evidence="10">Acyl-ACP phosphotransacylase</fullName>
    </alternativeName>
    <alternativeName>
        <fullName evidence="10">Acyl-[acyl-carrier-protein]--phosphate acyltransferase</fullName>
    </alternativeName>
    <alternativeName>
        <fullName evidence="10">Phosphate-acyl-ACP acyltransferase</fullName>
    </alternativeName>
</protein>
<dbReference type="AlphaFoldDB" id="A0A7C3R5H2"/>
<comment type="function">
    <text evidence="10">Catalyzes the reversible formation of acyl-phosphate (acyl-PO(4)) from acyl-[acyl-carrier-protein] (acyl-ACP). This enzyme utilizes acyl-ACP as fatty acyl donor, but not acyl-CoA.</text>
</comment>
<dbReference type="Gene3D" id="3.40.718.10">
    <property type="entry name" value="Isopropylmalate Dehydrogenase"/>
    <property type="match status" value="1"/>
</dbReference>
<dbReference type="EMBL" id="DTMM01000182">
    <property type="protein sequence ID" value="HFT93997.1"/>
    <property type="molecule type" value="Genomic_DNA"/>
</dbReference>
<gene>
    <name evidence="10 11" type="primary">plsX</name>
    <name evidence="11" type="ORF">ENX03_08730</name>
</gene>
<sequence length="331" mass="35058">MKIAIDAMGGDLGSSPLVLGASDAYREFGIEPILVGDKSHLESAVRALGVSSVPFNIVHAPDMISMHDAATDVRKKKGASVWVAAEILRDGQVEAAISAGHTGAAMASALLVLGRIPGVDRPAIAAVLPHLTGAFVLVDAGANVDCKPLHLQQFARMGYHYARTALGLSSPRVALLSNGEEETKGNDLVRETHELLRTSGLPFIGNVEGKDLFRGIADVVVCDGFVGNVVLKTSEGLAEAFFSMIRQAASSTILSRAGGLLMKKSFRSLRKKTDYAEYGGAPLLGVNAPFFICHGRSDRRAIQSAFRVARDVVRQGTVGRISREMSPEIVG</sequence>
<dbReference type="InterPro" id="IPR003664">
    <property type="entry name" value="FA_synthesis"/>
</dbReference>
<evidence type="ECO:0000256" key="1">
    <source>
        <dbReference type="ARBA" id="ARBA00001232"/>
    </source>
</evidence>
<keyword evidence="5 10" id="KW-0443">Lipid metabolism</keyword>
<dbReference type="Pfam" id="PF02504">
    <property type="entry name" value="FA_synthesis"/>
    <property type="match status" value="1"/>
</dbReference>
<dbReference type="SUPFAM" id="SSF53659">
    <property type="entry name" value="Isocitrate/Isopropylmalate dehydrogenase-like"/>
    <property type="match status" value="1"/>
</dbReference>
<dbReference type="PANTHER" id="PTHR30100:SF1">
    <property type="entry name" value="PHOSPHATE ACYLTRANSFERASE"/>
    <property type="match status" value="1"/>
</dbReference>
<dbReference type="PIRSF" id="PIRSF002465">
    <property type="entry name" value="Phsphlp_syn_PlsX"/>
    <property type="match status" value="1"/>
</dbReference>
<evidence type="ECO:0000256" key="2">
    <source>
        <dbReference type="ARBA" id="ARBA00022490"/>
    </source>
</evidence>
<keyword evidence="2 10" id="KW-0963">Cytoplasm</keyword>
<evidence type="ECO:0000256" key="8">
    <source>
        <dbReference type="ARBA" id="ARBA00024069"/>
    </source>
</evidence>
<evidence type="ECO:0000313" key="11">
    <source>
        <dbReference type="EMBL" id="HFT93997.1"/>
    </source>
</evidence>
<keyword evidence="7 10" id="KW-1208">Phospholipid metabolism</keyword>
<dbReference type="PANTHER" id="PTHR30100">
    <property type="entry name" value="FATTY ACID/PHOSPHOLIPID SYNTHESIS PROTEIN PLSX"/>
    <property type="match status" value="1"/>
</dbReference>
<evidence type="ECO:0000256" key="9">
    <source>
        <dbReference type="ARBA" id="ARBA00046608"/>
    </source>
</evidence>
<proteinExistence type="inferred from homology"/>
<dbReference type="GO" id="GO:0008654">
    <property type="term" value="P:phospholipid biosynthetic process"/>
    <property type="evidence" value="ECO:0007669"/>
    <property type="project" value="UniProtKB-KW"/>
</dbReference>
<dbReference type="EC" id="2.3.1.274" evidence="8 10"/>